<organism evidence="1 2">
    <name type="scientific">Vibrio aerogenes CECT 7868</name>
    <dbReference type="NCBI Taxonomy" id="1216006"/>
    <lineage>
        <taxon>Bacteria</taxon>
        <taxon>Pseudomonadati</taxon>
        <taxon>Pseudomonadota</taxon>
        <taxon>Gammaproteobacteria</taxon>
        <taxon>Vibrionales</taxon>
        <taxon>Vibrionaceae</taxon>
        <taxon>Vibrio</taxon>
    </lineage>
</organism>
<evidence type="ECO:0000313" key="2">
    <source>
        <dbReference type="Proteomes" id="UP000184608"/>
    </source>
</evidence>
<dbReference type="AlphaFoldDB" id="A0A1M5ZQ31"/>
<sequence length="161" mass="18319">MLRGNRLIVIICNPPPDMMTGITDIDKFTTILLIVNLIARFEKVPVTTVSHRSFSQVCRRNQQGSLSQSVARCNDSGRETIRRKCFFKAMADLCVDGFCTINDVADISQIPRFCGIRPEHFHHMLKRVVRRTGNRCPAAVHLLQPQYRITGKYFGRNQGKA</sequence>
<dbReference type="Proteomes" id="UP000184608">
    <property type="component" value="Unassembled WGS sequence"/>
</dbReference>
<protein>
    <submittedName>
        <fullName evidence="1">Uncharacterized protein</fullName>
    </submittedName>
</protein>
<dbReference type="EMBL" id="FQXZ01000034">
    <property type="protein sequence ID" value="SHI26043.1"/>
    <property type="molecule type" value="Genomic_DNA"/>
</dbReference>
<accession>A0A1M5ZQ31</accession>
<keyword evidence="2" id="KW-1185">Reference proteome</keyword>
<reference evidence="1 2" key="1">
    <citation type="submission" date="2016-11" db="EMBL/GenBank/DDBJ databases">
        <authorList>
            <person name="Jaros S."/>
            <person name="Januszkiewicz K."/>
            <person name="Wedrychowicz H."/>
        </authorList>
    </citation>
    <scope>NUCLEOTIDE SEQUENCE [LARGE SCALE GENOMIC DNA]</scope>
    <source>
        <strain evidence="1 2">CECT 7868</strain>
    </source>
</reference>
<gene>
    <name evidence="1" type="ORF">VA7868_03016</name>
</gene>
<name>A0A1M5ZQ31_9VIBR</name>
<proteinExistence type="predicted"/>
<evidence type="ECO:0000313" key="1">
    <source>
        <dbReference type="EMBL" id="SHI26043.1"/>
    </source>
</evidence>